<evidence type="ECO:0000256" key="1">
    <source>
        <dbReference type="ARBA" id="ARBA00022737"/>
    </source>
</evidence>
<gene>
    <name evidence="4" type="ORF">M6B38_219860</name>
</gene>
<feature type="compositionally biased region" description="Pro residues" evidence="3">
    <location>
        <begin position="28"/>
        <end position="38"/>
    </location>
</feature>
<dbReference type="Proteomes" id="UP001140949">
    <property type="component" value="Unassembled WGS sequence"/>
</dbReference>
<dbReference type="AlphaFoldDB" id="A0AAX6DXY6"/>
<dbReference type="PANTHER" id="PTHR47926:SF354">
    <property type="entry name" value="REPEAT (PPR-LIKE) SUPERFAMILY PROTEIN, PUTATIVE-RELATED"/>
    <property type="match status" value="1"/>
</dbReference>
<dbReference type="FunFam" id="1.25.40.10:FF:000285">
    <property type="entry name" value="Pentatricopeptide repeat-containing protein, chloroplastic"/>
    <property type="match status" value="1"/>
</dbReference>
<feature type="compositionally biased region" description="Low complexity" evidence="3">
    <location>
        <begin position="1"/>
        <end position="27"/>
    </location>
</feature>
<reference evidence="4" key="2">
    <citation type="submission" date="2023-04" db="EMBL/GenBank/DDBJ databases">
        <authorList>
            <person name="Bruccoleri R.E."/>
            <person name="Oakeley E.J."/>
            <person name="Faust A.-M."/>
            <person name="Dessus-Babus S."/>
            <person name="Altorfer M."/>
            <person name="Burckhardt D."/>
            <person name="Oertli M."/>
            <person name="Naumann U."/>
            <person name="Petersen F."/>
            <person name="Wong J."/>
        </authorList>
    </citation>
    <scope>NUCLEOTIDE SEQUENCE</scope>
    <source>
        <strain evidence="4">GSM-AAB239-AS_SAM_17_03QT</strain>
        <tissue evidence="4">Leaf</tissue>
    </source>
</reference>
<feature type="repeat" description="PPR" evidence="2">
    <location>
        <begin position="376"/>
        <end position="410"/>
    </location>
</feature>
<reference evidence="4" key="1">
    <citation type="journal article" date="2023" name="GigaByte">
        <title>Genome assembly of the bearded iris, Iris pallida Lam.</title>
        <authorList>
            <person name="Bruccoleri R.E."/>
            <person name="Oakeley E.J."/>
            <person name="Faust A.M.E."/>
            <person name="Altorfer M."/>
            <person name="Dessus-Babus S."/>
            <person name="Burckhardt D."/>
            <person name="Oertli M."/>
            <person name="Naumann U."/>
            <person name="Petersen F."/>
            <person name="Wong J."/>
        </authorList>
    </citation>
    <scope>NUCLEOTIDE SEQUENCE</scope>
    <source>
        <strain evidence="4">GSM-AAB239-AS_SAM_17_03QT</strain>
    </source>
</reference>
<feature type="repeat" description="PPR" evidence="2">
    <location>
        <begin position="578"/>
        <end position="612"/>
    </location>
</feature>
<dbReference type="PANTHER" id="PTHR47926">
    <property type="entry name" value="PENTATRICOPEPTIDE REPEAT-CONTAINING PROTEIN"/>
    <property type="match status" value="1"/>
</dbReference>
<dbReference type="Pfam" id="PF13041">
    <property type="entry name" value="PPR_2"/>
    <property type="match status" value="2"/>
</dbReference>
<protein>
    <submittedName>
        <fullName evidence="4">Pentatricopeptide repeat-containing protein, chloroplastic-like</fullName>
    </submittedName>
</protein>
<accession>A0AAX6DXY6</accession>
<evidence type="ECO:0000256" key="2">
    <source>
        <dbReference type="PROSITE-ProRule" id="PRU00708"/>
    </source>
</evidence>
<dbReference type="InterPro" id="IPR002885">
    <property type="entry name" value="PPR_rpt"/>
</dbReference>
<organism evidence="4 5">
    <name type="scientific">Iris pallida</name>
    <name type="common">Sweet iris</name>
    <dbReference type="NCBI Taxonomy" id="29817"/>
    <lineage>
        <taxon>Eukaryota</taxon>
        <taxon>Viridiplantae</taxon>
        <taxon>Streptophyta</taxon>
        <taxon>Embryophyta</taxon>
        <taxon>Tracheophyta</taxon>
        <taxon>Spermatophyta</taxon>
        <taxon>Magnoliopsida</taxon>
        <taxon>Liliopsida</taxon>
        <taxon>Asparagales</taxon>
        <taxon>Iridaceae</taxon>
        <taxon>Iridoideae</taxon>
        <taxon>Irideae</taxon>
        <taxon>Iris</taxon>
    </lineage>
</organism>
<feature type="compositionally biased region" description="Low complexity" evidence="3">
    <location>
        <begin position="39"/>
        <end position="52"/>
    </location>
</feature>
<evidence type="ECO:0000256" key="3">
    <source>
        <dbReference type="SAM" id="MobiDB-lite"/>
    </source>
</evidence>
<evidence type="ECO:0000313" key="4">
    <source>
        <dbReference type="EMBL" id="KAJ6796707.1"/>
    </source>
</evidence>
<dbReference type="PROSITE" id="PS51375">
    <property type="entry name" value="PPR"/>
    <property type="match status" value="4"/>
</dbReference>
<feature type="repeat" description="PPR" evidence="2">
    <location>
        <begin position="477"/>
        <end position="511"/>
    </location>
</feature>
<keyword evidence="1" id="KW-0677">Repeat</keyword>
<sequence>MDSLSLLTTTATATATATTTSTTTTLPSPFPSKPPSSLPNPKSKPNNLKLSPQKTSFPESLPLHSKNPHIISRDIRRLARLGRISDALTVLDYLERRGIPVSATTFSSLLTAALRSPSHPLPVALHLHSHLRLHSLHRDPFLLSKLVSLYHLSGSPRRAHLLLADLRPDSAYPYNALLNLPADAGVDAVDLYHSMREAGVPANEYTFSRLLKTFAGSPAFGCGAKTHATLVKNGLYDSSVMLRTGLVDMYFKCKKIRWAVKVFDEIPEWEKYDVVLWGAVVAGFAHNRLGVEALEYFRRMGEYGIEANSVVITSVLPAIGELSEWNLGREVHGFVLKKFRYYEKLVSVQSGLISMYCKCGDLVSGRRVFYWSSQRNAVSWTALMSGYASNRRYEQALRSVVWMQKEGVKPDVVTIATALPVCTHLKALRQGKEIHAYALKHRFLPNVSIATSLMTMYSECGELDSSCRVFAGMNRKNVISWTALIDSYIRDGRLVDALQVFRSMRLVHHRPDAVSIRRVLSISGDLGALKMGREVHGQVYKMKMEAIPFVTAETVRMYGKCGDMGNARKVFDEVLSKGSLTCTSIIEAYGFNRRHREAINLFKWMRSNGFLPNHFTFDAILAICERAGWVEDALDAFDSMVQEYKLKATREHCDCIISLLDRAGRMNEAQKFLYLRSTLE</sequence>
<proteinExistence type="predicted"/>
<evidence type="ECO:0000313" key="5">
    <source>
        <dbReference type="Proteomes" id="UP001140949"/>
    </source>
</evidence>
<name>A0AAX6DXY6_IRIPA</name>
<dbReference type="InterPro" id="IPR046960">
    <property type="entry name" value="PPR_At4g14850-like_plant"/>
</dbReference>
<dbReference type="FunFam" id="1.25.40.10:FF:001058">
    <property type="entry name" value="Pentatricopeptide repeat-containing protein chloroplastic"/>
    <property type="match status" value="1"/>
</dbReference>
<dbReference type="EMBL" id="JANAVB010041219">
    <property type="protein sequence ID" value="KAJ6796707.1"/>
    <property type="molecule type" value="Genomic_DNA"/>
</dbReference>
<dbReference type="Pfam" id="PF01535">
    <property type="entry name" value="PPR"/>
    <property type="match status" value="3"/>
</dbReference>
<dbReference type="InterPro" id="IPR011990">
    <property type="entry name" value="TPR-like_helical_dom_sf"/>
</dbReference>
<dbReference type="GO" id="GO:0009451">
    <property type="term" value="P:RNA modification"/>
    <property type="evidence" value="ECO:0007669"/>
    <property type="project" value="InterPro"/>
</dbReference>
<feature type="region of interest" description="Disordered" evidence="3">
    <location>
        <begin position="1"/>
        <end position="63"/>
    </location>
</feature>
<dbReference type="Gene3D" id="1.25.40.10">
    <property type="entry name" value="Tetratricopeptide repeat domain"/>
    <property type="match status" value="5"/>
</dbReference>
<keyword evidence="5" id="KW-1185">Reference proteome</keyword>
<feature type="repeat" description="PPR" evidence="2">
    <location>
        <begin position="273"/>
        <end position="307"/>
    </location>
</feature>
<comment type="caution">
    <text evidence="4">The sequence shown here is derived from an EMBL/GenBank/DDBJ whole genome shotgun (WGS) entry which is preliminary data.</text>
</comment>
<dbReference type="GO" id="GO:0003723">
    <property type="term" value="F:RNA binding"/>
    <property type="evidence" value="ECO:0007669"/>
    <property type="project" value="InterPro"/>
</dbReference>
<dbReference type="NCBIfam" id="TIGR00756">
    <property type="entry name" value="PPR"/>
    <property type="match status" value="3"/>
</dbReference>